<dbReference type="AlphaFoldDB" id="A0A1L7NML7"/>
<dbReference type="Proteomes" id="UP000218731">
    <property type="component" value="Plasmid pKF715A"/>
</dbReference>
<sequence length="82" mass="9158">MKQKPHWTKAEIVEFDELVDGVSSLHQLERIDCRLRLDEFVKAHGKAKCDAMFAHLEAGGAKEDGPMVDVPADEAESEGEHQ</sequence>
<dbReference type="EMBL" id="AP015030">
    <property type="protein sequence ID" value="BAW26719.1"/>
    <property type="molecule type" value="Genomic_DNA"/>
</dbReference>
<keyword evidence="2" id="KW-0614">Plasmid</keyword>
<protein>
    <submittedName>
        <fullName evidence="2">Uncharacterized protein</fullName>
    </submittedName>
</protein>
<gene>
    <name evidence="2" type="ORF">KF715C_pA2140</name>
</gene>
<dbReference type="RefSeq" id="WP_096427058.1">
    <property type="nucleotide sequence ID" value="NZ_AP015030.1"/>
</dbReference>
<feature type="compositionally biased region" description="Acidic residues" evidence="1">
    <location>
        <begin position="71"/>
        <end position="82"/>
    </location>
</feature>
<organism evidence="2 3">
    <name type="scientific">Pseudomonas putida</name>
    <name type="common">Arthrobacter siderocapsulatus</name>
    <dbReference type="NCBI Taxonomy" id="303"/>
    <lineage>
        <taxon>Bacteria</taxon>
        <taxon>Pseudomonadati</taxon>
        <taxon>Pseudomonadota</taxon>
        <taxon>Gammaproteobacteria</taxon>
        <taxon>Pseudomonadales</taxon>
        <taxon>Pseudomonadaceae</taxon>
        <taxon>Pseudomonas</taxon>
    </lineage>
</organism>
<reference evidence="2 3" key="1">
    <citation type="submission" date="2015-11" db="EMBL/GenBank/DDBJ databases">
        <title>Complete genome sequencing of a biphenyl-degrading bacterium, Pseudomonas putida KF715 (=NBRC110667).</title>
        <authorList>
            <person name="Suenaga H."/>
            <person name="Fujihara N."/>
            <person name="Watanabe T."/>
            <person name="Hirose J."/>
            <person name="Kimura N."/>
            <person name="Yamazoe A."/>
            <person name="Hosoyama A."/>
            <person name="Shimodaira J."/>
            <person name="Furukawa K."/>
        </authorList>
    </citation>
    <scope>NUCLEOTIDE SEQUENCE [LARGE SCALE GENOMIC DNA]</scope>
    <source>
        <strain evidence="2 3">KF715</strain>
        <plasmid evidence="3">Plasmid pkf715a dna</plasmid>
    </source>
</reference>
<evidence type="ECO:0000313" key="2">
    <source>
        <dbReference type="EMBL" id="BAW26719.1"/>
    </source>
</evidence>
<geneLocation type="plasmid" evidence="3">
    <name>pkf715a dna</name>
</geneLocation>
<feature type="region of interest" description="Disordered" evidence="1">
    <location>
        <begin position="61"/>
        <end position="82"/>
    </location>
</feature>
<evidence type="ECO:0000256" key="1">
    <source>
        <dbReference type="SAM" id="MobiDB-lite"/>
    </source>
</evidence>
<evidence type="ECO:0000313" key="3">
    <source>
        <dbReference type="Proteomes" id="UP000218731"/>
    </source>
</evidence>
<name>A0A1L7NML7_PSEPU</name>
<proteinExistence type="predicted"/>
<accession>A0A1L7NML7</accession>